<evidence type="ECO:0000313" key="4">
    <source>
        <dbReference type="EMBL" id="RCK81607.1"/>
    </source>
</evidence>
<dbReference type="PROSITE" id="PS01096">
    <property type="entry name" value="PPIC_PPIASE_1"/>
    <property type="match status" value="1"/>
</dbReference>
<reference evidence="4 5" key="1">
    <citation type="submission" date="2018-05" db="EMBL/GenBank/DDBJ databases">
        <title>A metagenomic window into the 2 km-deep terrestrial subsurface aquifer revealed taxonomically and functionally diverse microbial community comprising novel uncultured bacterial lineages.</title>
        <authorList>
            <person name="Kadnikov V.V."/>
            <person name="Mardanov A.V."/>
            <person name="Beletsky A.V."/>
            <person name="Banks D."/>
            <person name="Pimenov N.V."/>
            <person name="Frank Y.A."/>
            <person name="Karnachuk O.V."/>
            <person name="Ravin N.V."/>
        </authorList>
    </citation>
    <scope>NUCLEOTIDE SEQUENCE [LARGE SCALE GENOMIC DNA]</scope>
    <source>
        <strain evidence="4">BY5</strain>
    </source>
</reference>
<dbReference type="InterPro" id="IPR000297">
    <property type="entry name" value="PPIase_PpiC"/>
</dbReference>
<feature type="domain" description="PpiC" evidence="3">
    <location>
        <begin position="429"/>
        <end position="518"/>
    </location>
</feature>
<dbReference type="Proteomes" id="UP000252355">
    <property type="component" value="Unassembled WGS sequence"/>
</dbReference>
<keyword evidence="2" id="KW-0732">Signal</keyword>
<feature type="domain" description="PpiC" evidence="3">
    <location>
        <begin position="165"/>
        <end position="254"/>
    </location>
</feature>
<dbReference type="InterPro" id="IPR027304">
    <property type="entry name" value="Trigger_fact/SurA_dom_sf"/>
</dbReference>
<keyword evidence="1" id="KW-0697">Rotamase</keyword>
<dbReference type="EMBL" id="QOQW01000001">
    <property type="protein sequence ID" value="RCK81607.1"/>
    <property type="molecule type" value="Genomic_DNA"/>
</dbReference>
<sequence length="566" mass="62712">MNMRTGRAGALSSVFLFSLAVLALLAHPAWTADAPASAKAGEAAPAGAGNPDDVLATVGDWKITRADMMREIENFRGSGGDRVPDFSDKENQKKFLQQLIEITLLEKKAAAANIPEKPELREQIQENAVALLANAYIRKSLGEAKVGKADIEQYYQKNKERFSTPSTYHLHQITLDSQEAADGARKALEAKKSFAELAREKSTDKYKSSGGDRGFVALSELPPMVAAAVAGLAADQISAPIADGEGKFLLVKYSEKKEGSQKSLEEVSGEIERELKEQLPRQALEARLAELEKEFNFKLEPKALEVLRQGEFKPSDLDQVLFTIGTEAVKISALMPELERIPPFIRPAILGGEGLNDFVKQFSHRELIRRYVARNFDALAKEFPHVLKDARRRVALKHLLDEKIGNVVTVSDDEIKDYYTQNLGEFAQPEQVRAHHILVDSEDKAKSLKDKIEKGEKFEDLAKAESKCPSGKEGGDLGFFSKGQMVPEFDQVAQTAEVGKVVGPVKTQFGYHLIRVDERKAAGTIPLDEVKEQIRSRLLPQKQRAAFDKFLEDLKKEYPVKETGAL</sequence>
<organism evidence="4 5">
    <name type="scientific">Candidatus Ozemobacter sibiricus</name>
    <dbReference type="NCBI Taxonomy" id="2268124"/>
    <lineage>
        <taxon>Bacteria</taxon>
        <taxon>Candidatus Ozemobacteria</taxon>
        <taxon>Candidatus Ozemobacterales</taxon>
        <taxon>Candidatus Ozemobacteraceae</taxon>
        <taxon>Candidatus Ozemobacter</taxon>
    </lineage>
</organism>
<gene>
    <name evidence="4" type="ORF">OZSIB_0741</name>
</gene>
<accession>A0A367ZUT4</accession>
<dbReference type="PANTHER" id="PTHR47245:SF2">
    <property type="entry name" value="PEPTIDYL-PROLYL CIS-TRANS ISOMERASE HP_0175-RELATED"/>
    <property type="match status" value="1"/>
</dbReference>
<dbReference type="Gene3D" id="1.10.4030.10">
    <property type="entry name" value="Porin chaperone SurA, peptide-binding domain"/>
    <property type="match status" value="1"/>
</dbReference>
<keyword evidence="1 4" id="KW-0413">Isomerase</keyword>
<dbReference type="Pfam" id="PF13145">
    <property type="entry name" value="Rotamase_2"/>
    <property type="match status" value="2"/>
</dbReference>
<dbReference type="AlphaFoldDB" id="A0A367ZUT4"/>
<dbReference type="InterPro" id="IPR046357">
    <property type="entry name" value="PPIase_dom_sf"/>
</dbReference>
<dbReference type="InterPro" id="IPR023058">
    <property type="entry name" value="PPIase_PpiC_CS"/>
</dbReference>
<comment type="caution">
    <text evidence="4">The sequence shown here is derived from an EMBL/GenBank/DDBJ whole genome shotgun (WGS) entry which is preliminary data.</text>
</comment>
<dbReference type="GO" id="GO:0003755">
    <property type="term" value="F:peptidyl-prolyl cis-trans isomerase activity"/>
    <property type="evidence" value="ECO:0007669"/>
    <property type="project" value="UniProtKB-KW"/>
</dbReference>
<name>A0A367ZUT4_9BACT</name>
<evidence type="ECO:0000256" key="2">
    <source>
        <dbReference type="SAM" id="SignalP"/>
    </source>
</evidence>
<dbReference type="PANTHER" id="PTHR47245">
    <property type="entry name" value="PEPTIDYLPROLYL ISOMERASE"/>
    <property type="match status" value="1"/>
</dbReference>
<dbReference type="SUPFAM" id="SSF109998">
    <property type="entry name" value="Triger factor/SurA peptide-binding domain-like"/>
    <property type="match status" value="1"/>
</dbReference>
<evidence type="ECO:0000256" key="1">
    <source>
        <dbReference type="PROSITE-ProRule" id="PRU00278"/>
    </source>
</evidence>
<evidence type="ECO:0000259" key="3">
    <source>
        <dbReference type="PROSITE" id="PS50198"/>
    </source>
</evidence>
<proteinExistence type="predicted"/>
<protein>
    <submittedName>
        <fullName evidence="4">Peptidyl-prolyl cis-trans isomerase PpiC</fullName>
    </submittedName>
</protein>
<dbReference type="InterPro" id="IPR050245">
    <property type="entry name" value="PrsA_foldase"/>
</dbReference>
<feature type="signal peptide" evidence="2">
    <location>
        <begin position="1"/>
        <end position="31"/>
    </location>
</feature>
<evidence type="ECO:0000313" key="5">
    <source>
        <dbReference type="Proteomes" id="UP000252355"/>
    </source>
</evidence>
<dbReference type="SUPFAM" id="SSF54534">
    <property type="entry name" value="FKBP-like"/>
    <property type="match status" value="2"/>
</dbReference>
<dbReference type="PROSITE" id="PS50198">
    <property type="entry name" value="PPIC_PPIASE_2"/>
    <property type="match status" value="2"/>
</dbReference>
<dbReference type="Gene3D" id="3.10.50.40">
    <property type="match status" value="2"/>
</dbReference>
<feature type="chain" id="PRO_5016736006" evidence="2">
    <location>
        <begin position="32"/>
        <end position="566"/>
    </location>
</feature>